<dbReference type="SMART" id="SM00248">
    <property type="entry name" value="ANK"/>
    <property type="match status" value="1"/>
</dbReference>
<protein>
    <submittedName>
        <fullName evidence="2">Peptidase A2A retrovirus catalytic</fullName>
    </submittedName>
</protein>
<dbReference type="InterPro" id="IPR002110">
    <property type="entry name" value="Ankyrin_rpt"/>
</dbReference>
<keyword evidence="1" id="KW-0040">ANK repeat</keyword>
<gene>
    <name evidence="2" type="ORF">PGQ11_010696</name>
</gene>
<dbReference type="InterPro" id="IPR036770">
    <property type="entry name" value="Ankyrin_rpt-contain_sf"/>
</dbReference>
<evidence type="ECO:0000256" key="1">
    <source>
        <dbReference type="PROSITE-ProRule" id="PRU00023"/>
    </source>
</evidence>
<reference evidence="2 3" key="1">
    <citation type="journal article" date="2024" name="IMA Fungus">
        <title>Apiospora arundinis, a panoply of carbohydrate-active enzymes and secondary metabolites.</title>
        <authorList>
            <person name="Sorensen T."/>
            <person name="Petersen C."/>
            <person name="Muurmann A.T."/>
            <person name="Christiansen J.V."/>
            <person name="Brundto M.L."/>
            <person name="Overgaard C.K."/>
            <person name="Boysen A.T."/>
            <person name="Wollenberg R.D."/>
            <person name="Larsen T.O."/>
            <person name="Sorensen J.L."/>
            <person name="Nielsen K.L."/>
            <person name="Sondergaard T.E."/>
        </authorList>
    </citation>
    <scope>NUCLEOTIDE SEQUENCE [LARGE SCALE GENOMIC DNA]</scope>
    <source>
        <strain evidence="2 3">AAU 773</strain>
    </source>
</reference>
<feature type="repeat" description="ANK" evidence="1">
    <location>
        <begin position="5"/>
        <end position="37"/>
    </location>
</feature>
<comment type="caution">
    <text evidence="2">The sequence shown here is derived from an EMBL/GenBank/DDBJ whole genome shotgun (WGS) entry which is preliminary data.</text>
</comment>
<accession>A0ABR2IBM6</accession>
<dbReference type="Pfam" id="PF00023">
    <property type="entry name" value="Ank"/>
    <property type="match status" value="1"/>
</dbReference>
<dbReference type="Proteomes" id="UP001390339">
    <property type="component" value="Unassembled WGS sequence"/>
</dbReference>
<evidence type="ECO:0000313" key="3">
    <source>
        <dbReference type="Proteomes" id="UP001390339"/>
    </source>
</evidence>
<proteinExistence type="predicted"/>
<keyword evidence="3" id="KW-1185">Reference proteome</keyword>
<evidence type="ECO:0000313" key="2">
    <source>
        <dbReference type="EMBL" id="KAK8859962.1"/>
    </source>
</evidence>
<organism evidence="2 3">
    <name type="scientific">Apiospora arundinis</name>
    <dbReference type="NCBI Taxonomy" id="335852"/>
    <lineage>
        <taxon>Eukaryota</taxon>
        <taxon>Fungi</taxon>
        <taxon>Dikarya</taxon>
        <taxon>Ascomycota</taxon>
        <taxon>Pezizomycotina</taxon>
        <taxon>Sordariomycetes</taxon>
        <taxon>Xylariomycetidae</taxon>
        <taxon>Amphisphaeriales</taxon>
        <taxon>Apiosporaceae</taxon>
        <taxon>Apiospora</taxon>
    </lineage>
</organism>
<dbReference type="Gene3D" id="1.25.40.20">
    <property type="entry name" value="Ankyrin repeat-containing domain"/>
    <property type="match status" value="1"/>
</dbReference>
<dbReference type="SUPFAM" id="SSF48403">
    <property type="entry name" value="Ankyrin repeat"/>
    <property type="match status" value="1"/>
</dbReference>
<sequence>MLDGDGSTPLHIAVKHGRLQTAKALVVFGADHRIRDKQNRSAKDYAADLSERDAAFFLDIIQYWGKSKGQRAVRTSFREIAARGD</sequence>
<dbReference type="EMBL" id="JAPCWZ010000006">
    <property type="protein sequence ID" value="KAK8859962.1"/>
    <property type="molecule type" value="Genomic_DNA"/>
</dbReference>
<name>A0ABR2IBM6_9PEZI</name>
<dbReference type="PROSITE" id="PS50088">
    <property type="entry name" value="ANK_REPEAT"/>
    <property type="match status" value="1"/>
</dbReference>
<dbReference type="PROSITE" id="PS50297">
    <property type="entry name" value="ANK_REP_REGION"/>
    <property type="match status" value="1"/>
</dbReference>